<dbReference type="AlphaFoldDB" id="A0A1U7W6Q4"/>
<gene>
    <name evidence="9" type="primary">LOC104225574</name>
</gene>
<dbReference type="GO" id="GO:0017172">
    <property type="term" value="F:cysteine dioxygenase activity"/>
    <property type="evidence" value="ECO:0007669"/>
    <property type="project" value="UniProtKB-EC"/>
</dbReference>
<keyword evidence="5" id="KW-0560">Oxidoreductase</keyword>
<reference evidence="8" key="1">
    <citation type="journal article" date="2013" name="Genome Biol.">
        <title>Reference genomes and transcriptomes of Nicotiana sylvestris and Nicotiana tomentosiformis.</title>
        <authorList>
            <person name="Sierro N."/>
            <person name="Battey J.N."/>
            <person name="Ouadi S."/>
            <person name="Bovet L."/>
            <person name="Goepfert S."/>
            <person name="Bakaher N."/>
            <person name="Peitsch M.C."/>
            <person name="Ivanov N.V."/>
        </authorList>
    </citation>
    <scope>NUCLEOTIDE SEQUENCE [LARGE SCALE GENOMIC DNA]</scope>
</reference>
<organism evidence="8 9">
    <name type="scientific">Nicotiana sylvestris</name>
    <name type="common">Wood tobacco</name>
    <name type="synonym">South American tobacco</name>
    <dbReference type="NCBI Taxonomy" id="4096"/>
    <lineage>
        <taxon>Eukaryota</taxon>
        <taxon>Viridiplantae</taxon>
        <taxon>Streptophyta</taxon>
        <taxon>Embryophyta</taxon>
        <taxon>Tracheophyta</taxon>
        <taxon>Spermatophyta</taxon>
        <taxon>Magnoliopsida</taxon>
        <taxon>eudicotyledons</taxon>
        <taxon>Gunneridae</taxon>
        <taxon>Pentapetalae</taxon>
        <taxon>asterids</taxon>
        <taxon>lamiids</taxon>
        <taxon>Solanales</taxon>
        <taxon>Solanaceae</taxon>
        <taxon>Nicotianoideae</taxon>
        <taxon>Nicotianeae</taxon>
        <taxon>Nicotiana</taxon>
    </lineage>
</organism>
<reference evidence="9" key="2">
    <citation type="submission" date="2025-08" db="UniProtKB">
        <authorList>
            <consortium name="RefSeq"/>
        </authorList>
    </citation>
    <scope>IDENTIFICATION</scope>
    <source>
        <tissue evidence="9">Leaf</tissue>
    </source>
</reference>
<dbReference type="InterPro" id="IPR014710">
    <property type="entry name" value="RmlC-like_jellyroll"/>
</dbReference>
<evidence type="ECO:0000313" key="9">
    <source>
        <dbReference type="RefSeq" id="XP_009775707.1"/>
    </source>
</evidence>
<dbReference type="GO" id="GO:0046872">
    <property type="term" value="F:metal ion binding"/>
    <property type="evidence" value="ECO:0007669"/>
    <property type="project" value="UniProtKB-KW"/>
</dbReference>
<dbReference type="Pfam" id="PF07847">
    <property type="entry name" value="PCO_ADO"/>
    <property type="match status" value="1"/>
</dbReference>
<comment type="catalytic activity">
    <reaction evidence="7">
        <text>L-cysteine + O2 = 3-sulfino-L-alanine + H(+)</text>
        <dbReference type="Rhea" id="RHEA:20441"/>
        <dbReference type="ChEBI" id="CHEBI:15378"/>
        <dbReference type="ChEBI" id="CHEBI:15379"/>
        <dbReference type="ChEBI" id="CHEBI:35235"/>
        <dbReference type="ChEBI" id="CHEBI:61085"/>
        <dbReference type="EC" id="1.13.11.20"/>
    </reaction>
    <physiologicalReaction direction="left-to-right" evidence="7">
        <dbReference type="Rhea" id="RHEA:20442"/>
    </physiologicalReaction>
</comment>
<evidence type="ECO:0000256" key="3">
    <source>
        <dbReference type="ARBA" id="ARBA00013133"/>
    </source>
</evidence>
<evidence type="ECO:0000256" key="1">
    <source>
        <dbReference type="ARBA" id="ARBA00001954"/>
    </source>
</evidence>
<dbReference type="EC" id="1.13.11.20" evidence="3"/>
<evidence type="ECO:0000256" key="5">
    <source>
        <dbReference type="ARBA" id="ARBA00023002"/>
    </source>
</evidence>
<evidence type="ECO:0000256" key="4">
    <source>
        <dbReference type="ARBA" id="ARBA00022723"/>
    </source>
</evidence>
<protein>
    <recommendedName>
        <fullName evidence="3">cysteine dioxygenase</fullName>
        <ecNumber evidence="3">1.13.11.20</ecNumber>
    </recommendedName>
</protein>
<keyword evidence="4" id="KW-0479">Metal-binding</keyword>
<dbReference type="eggNOG" id="KOG4281">
    <property type="taxonomic scope" value="Eukaryota"/>
</dbReference>
<dbReference type="PANTHER" id="PTHR22966:SF50">
    <property type="entry name" value="CYSTEINE DIOXYGENASE"/>
    <property type="match status" value="1"/>
</dbReference>
<evidence type="ECO:0000313" key="8">
    <source>
        <dbReference type="Proteomes" id="UP000189701"/>
    </source>
</evidence>
<dbReference type="GO" id="GO:0070483">
    <property type="term" value="P:detection of hypoxia"/>
    <property type="evidence" value="ECO:0007669"/>
    <property type="project" value="UniProtKB-ARBA"/>
</dbReference>
<dbReference type="InterPro" id="IPR012864">
    <property type="entry name" value="PCO/ADO"/>
</dbReference>
<evidence type="ECO:0000256" key="2">
    <source>
        <dbReference type="ARBA" id="ARBA00006622"/>
    </source>
</evidence>
<keyword evidence="6" id="KW-0408">Iron</keyword>
<dbReference type="KEGG" id="nsy:104225574"/>
<dbReference type="OrthoDB" id="271433at2759"/>
<sequence>MNIGRILLTKKSLLTGRTYFYLSKKMMKKKTKKESERRKLIRKRSPKEKNMVQKLYDTCKEVFANGKAGYVPPPSDIHRLKLVLDSLEPEDIKLTVPSLEFSSRSGTEDEAPLVTYIKLHECNKFSIGIFCLPPCGVIPLHNHPGMTVFCKLLAGTMHATSYDWVQNHQQFNHCEQQSGIRLAKVHFDADITAPCDASVLFPKSGGNLHCFKALTPCILLDVLGPPYSESEGRHCTYYQDFTYDCFSGMTEDVKEVKVEEDGTRYAWLEEKNEQFVVLGGTYEGPTIQI</sequence>
<dbReference type="Proteomes" id="UP000189701">
    <property type="component" value="Unplaced"/>
</dbReference>
<dbReference type="RefSeq" id="XP_009775707.1">
    <property type="nucleotide sequence ID" value="XM_009777405.1"/>
</dbReference>
<dbReference type="STRING" id="4096.A0A1U7W6Q4"/>
<dbReference type="SUPFAM" id="SSF51182">
    <property type="entry name" value="RmlC-like cupins"/>
    <property type="match status" value="1"/>
</dbReference>
<proteinExistence type="inferred from homology"/>
<evidence type="ECO:0000256" key="6">
    <source>
        <dbReference type="ARBA" id="ARBA00023004"/>
    </source>
</evidence>
<dbReference type="PANTHER" id="PTHR22966">
    <property type="entry name" value="2-AMINOETHANETHIOL DIOXYGENASE"/>
    <property type="match status" value="1"/>
</dbReference>
<name>A0A1U7W6Q4_NICSY</name>
<keyword evidence="9" id="KW-0223">Dioxygenase</keyword>
<dbReference type="Gene3D" id="2.60.120.10">
    <property type="entry name" value="Jelly Rolls"/>
    <property type="match status" value="1"/>
</dbReference>
<dbReference type="CDD" id="cd20289">
    <property type="entry name" value="cupin_ADO"/>
    <property type="match status" value="1"/>
</dbReference>
<keyword evidence="8" id="KW-1185">Reference proteome</keyword>
<dbReference type="GeneID" id="104225574"/>
<evidence type="ECO:0000256" key="7">
    <source>
        <dbReference type="ARBA" id="ARBA00024284"/>
    </source>
</evidence>
<accession>A0A1U7W6Q4</accession>
<comment type="cofactor">
    <cofactor evidence="1">
        <name>Fe(2+)</name>
        <dbReference type="ChEBI" id="CHEBI:29033"/>
    </cofactor>
</comment>
<comment type="similarity">
    <text evidence="2">Belongs to the cysteine dioxygenase family.</text>
</comment>
<dbReference type="InterPro" id="IPR011051">
    <property type="entry name" value="RmlC_Cupin_sf"/>
</dbReference>